<dbReference type="Pfam" id="PF13263">
    <property type="entry name" value="PHP_C"/>
    <property type="match status" value="1"/>
</dbReference>
<protein>
    <submittedName>
        <fullName evidence="1">TIGR00375 family protein</fullName>
    </submittedName>
</protein>
<dbReference type="Gene3D" id="3.20.20.140">
    <property type="entry name" value="Metal-dependent hydrolases"/>
    <property type="match status" value="1"/>
</dbReference>
<accession>A0A521B1D4</accession>
<dbReference type="SUPFAM" id="SSF89550">
    <property type="entry name" value="PHP domain-like"/>
    <property type="match status" value="1"/>
</dbReference>
<dbReference type="EMBL" id="FXTI01000001">
    <property type="protein sequence ID" value="SMO40859.1"/>
    <property type="molecule type" value="Genomic_DNA"/>
</dbReference>
<dbReference type="AlphaFoldDB" id="A0A521B1D4"/>
<dbReference type="InterPro" id="IPR016195">
    <property type="entry name" value="Pol/histidinol_Pase-like"/>
</dbReference>
<name>A0A521B1D4_9BACL</name>
<dbReference type="PANTHER" id="PTHR40084:SF1">
    <property type="entry name" value="PHOSPHOTRANSFERASE"/>
    <property type="match status" value="1"/>
</dbReference>
<dbReference type="InterPro" id="IPR010994">
    <property type="entry name" value="RuvA_2-like"/>
</dbReference>
<dbReference type="Proteomes" id="UP000315636">
    <property type="component" value="Unassembled WGS sequence"/>
</dbReference>
<sequence>MNVKPFFADLHIHIGRTERGLPVKITGARNLTFDHIVREASLRKGMDMVGVIDAHSPPVQQEIERNLYQGHYQELVGGGIGYGHTTVILGMEIEVRKKGTGPAHLLAYFPTLDHIRDFSDWMTPFVKNMQLSTQRFHGEISALEEKVMELGGLLIPAHIFTPFKSLYGSAAEQIPDLFHPHRLSAVELGLSADSEMADHIAELQEITFLSNSDAHSLAKIGREYNELMMVEPNFQELKKVLARREGRYVSANYGLNPKLGKYYRTRCQKCSQILSPDRDRCDRCKSTKVIRGVMDRISQIADSNGKPPNHRPPYIYQVPLEFIPGLGPKTLDRLLERFGTEMDVLHRAPIHEISSLVGGSIAHQIHLARERRLEFEEGGGGIYGKVKSKKV</sequence>
<dbReference type="SUPFAM" id="SSF47781">
    <property type="entry name" value="RuvA domain 2-like"/>
    <property type="match status" value="1"/>
</dbReference>
<proteinExistence type="predicted"/>
<keyword evidence="2" id="KW-1185">Reference proteome</keyword>
<dbReference type="Gene3D" id="1.10.150.20">
    <property type="entry name" value="5' to 3' exonuclease, C-terminal subdomain"/>
    <property type="match status" value="1"/>
</dbReference>
<dbReference type="OrthoDB" id="9810135at2"/>
<reference evidence="1 2" key="1">
    <citation type="submission" date="2017-05" db="EMBL/GenBank/DDBJ databases">
        <authorList>
            <person name="Varghese N."/>
            <person name="Submissions S."/>
        </authorList>
    </citation>
    <scope>NUCLEOTIDE SEQUENCE [LARGE SCALE GENOMIC DNA]</scope>
    <source>
        <strain evidence="1 2">DSM 45474</strain>
    </source>
</reference>
<evidence type="ECO:0000313" key="1">
    <source>
        <dbReference type="EMBL" id="SMO40859.1"/>
    </source>
</evidence>
<dbReference type="PANTHER" id="PTHR40084">
    <property type="entry name" value="PHOSPHOHYDROLASE, PHP FAMILY"/>
    <property type="match status" value="1"/>
</dbReference>
<gene>
    <name evidence="1" type="ORF">SAMN06264849_101473</name>
</gene>
<organism evidence="1 2">
    <name type="scientific">Melghirimyces algeriensis</name>
    <dbReference type="NCBI Taxonomy" id="910412"/>
    <lineage>
        <taxon>Bacteria</taxon>
        <taxon>Bacillati</taxon>
        <taxon>Bacillota</taxon>
        <taxon>Bacilli</taxon>
        <taxon>Bacillales</taxon>
        <taxon>Thermoactinomycetaceae</taxon>
        <taxon>Melghirimyces</taxon>
    </lineage>
</organism>
<dbReference type="RefSeq" id="WP_142504146.1">
    <property type="nucleotide sequence ID" value="NZ_FXTI01000001.1"/>
</dbReference>
<evidence type="ECO:0000313" key="2">
    <source>
        <dbReference type="Proteomes" id="UP000315636"/>
    </source>
</evidence>
<dbReference type="CDD" id="cd19067">
    <property type="entry name" value="PfuEndoQ-like"/>
    <property type="match status" value="1"/>
</dbReference>